<keyword evidence="5" id="KW-0472">Membrane</keyword>
<dbReference type="PROSITE" id="PS51292">
    <property type="entry name" value="ZF_RING_CH"/>
    <property type="match status" value="1"/>
</dbReference>
<evidence type="ECO:0000313" key="8">
    <source>
        <dbReference type="Proteomes" id="UP001151287"/>
    </source>
</evidence>
<dbReference type="PANTHER" id="PTHR46214:SF12">
    <property type="entry name" value="RING_FYVE_PHD ZINC FINGER SUPERFAMILY PROTEIN"/>
    <property type="match status" value="1"/>
</dbReference>
<dbReference type="Proteomes" id="UP001151287">
    <property type="component" value="Unassembled WGS sequence"/>
</dbReference>
<dbReference type="PANTHER" id="PTHR46214">
    <property type="entry name" value="ZINC FINGER, RING-CH-TYPE"/>
    <property type="match status" value="1"/>
</dbReference>
<evidence type="ECO:0000259" key="6">
    <source>
        <dbReference type="PROSITE" id="PS51292"/>
    </source>
</evidence>
<feature type="compositionally biased region" description="Basic and acidic residues" evidence="4">
    <location>
        <begin position="1"/>
        <end position="12"/>
    </location>
</feature>
<keyword evidence="1" id="KW-0479">Metal-binding</keyword>
<keyword evidence="5" id="KW-1133">Transmembrane helix</keyword>
<evidence type="ECO:0000256" key="4">
    <source>
        <dbReference type="SAM" id="MobiDB-lite"/>
    </source>
</evidence>
<feature type="compositionally biased region" description="Low complexity" evidence="4">
    <location>
        <begin position="14"/>
        <end position="26"/>
    </location>
</feature>
<proteinExistence type="predicted"/>
<feature type="transmembrane region" description="Helical" evidence="5">
    <location>
        <begin position="352"/>
        <end position="369"/>
    </location>
</feature>
<evidence type="ECO:0000313" key="7">
    <source>
        <dbReference type="EMBL" id="KAJ1695768.1"/>
    </source>
</evidence>
<keyword evidence="2" id="KW-0863">Zinc-finger</keyword>
<evidence type="ECO:0000256" key="1">
    <source>
        <dbReference type="ARBA" id="ARBA00022723"/>
    </source>
</evidence>
<dbReference type="OrthoDB" id="1900797at2759"/>
<name>A0A9Q0CKT3_9POAL</name>
<feature type="transmembrane region" description="Helical" evidence="5">
    <location>
        <begin position="291"/>
        <end position="310"/>
    </location>
</feature>
<protein>
    <recommendedName>
        <fullName evidence="6">RING-CH-type domain-containing protein</fullName>
    </recommendedName>
</protein>
<feature type="region of interest" description="Disordered" evidence="4">
    <location>
        <begin position="1"/>
        <end position="48"/>
    </location>
</feature>
<dbReference type="Gene3D" id="3.30.40.10">
    <property type="entry name" value="Zinc/RING finger domain, C3HC4 (zinc finger)"/>
    <property type="match status" value="1"/>
</dbReference>
<evidence type="ECO:0000256" key="2">
    <source>
        <dbReference type="ARBA" id="ARBA00022771"/>
    </source>
</evidence>
<sequence length="377" mass="40908">MGVKEEEKKETDVDTITSKSTSDSSSPVNHSQSLGPARLSSSSTESDVGQPLCRVCHCSESDLRGESALAFLGILPPSQERSEIQNLNPNSKSNLSSNENCTTAKDASIVELVSPDGEIFVCNASDIEAGPTCQEDSLIDLGCSCKNELSLAHYACALKWFVSHGSIICEICGTIAKNIRMTDFKKVLASLKDYDELRTSIITGGLTQLRVENGNTGVDPDAVAGIRRQRLSEISSWFNPRNSSSVVAVSQGQDELHVSSPSIGDNINNGELWRDGTGWDRRENMRRGLEGTGAFVAVGLILAILAWLLAPHVSKTAALIGIHLLLGVLCSLTLVIFLRFVVPRAKYGPTRYWVVSFAFLFLVFGVWVSRTRNIRSS</sequence>
<evidence type="ECO:0000256" key="3">
    <source>
        <dbReference type="ARBA" id="ARBA00022833"/>
    </source>
</evidence>
<feature type="compositionally biased region" description="Polar residues" evidence="4">
    <location>
        <begin position="27"/>
        <end position="47"/>
    </location>
</feature>
<organism evidence="7 8">
    <name type="scientific">Rhynchospora breviuscula</name>
    <dbReference type="NCBI Taxonomy" id="2022672"/>
    <lineage>
        <taxon>Eukaryota</taxon>
        <taxon>Viridiplantae</taxon>
        <taxon>Streptophyta</taxon>
        <taxon>Embryophyta</taxon>
        <taxon>Tracheophyta</taxon>
        <taxon>Spermatophyta</taxon>
        <taxon>Magnoliopsida</taxon>
        <taxon>Liliopsida</taxon>
        <taxon>Poales</taxon>
        <taxon>Cyperaceae</taxon>
        <taxon>Cyperoideae</taxon>
        <taxon>Rhynchosporeae</taxon>
        <taxon>Rhynchospora</taxon>
    </lineage>
</organism>
<feature type="domain" description="RING-CH-type" evidence="6">
    <location>
        <begin position="111"/>
        <end position="179"/>
    </location>
</feature>
<dbReference type="AlphaFoldDB" id="A0A9Q0CKT3"/>
<feature type="transmembrane region" description="Helical" evidence="5">
    <location>
        <begin position="316"/>
        <end position="340"/>
    </location>
</feature>
<dbReference type="Pfam" id="PF12906">
    <property type="entry name" value="RINGv"/>
    <property type="match status" value="1"/>
</dbReference>
<accession>A0A9Q0CKT3</accession>
<keyword evidence="3" id="KW-0862">Zinc</keyword>
<dbReference type="EMBL" id="JAMQYH010000003">
    <property type="protein sequence ID" value="KAJ1695768.1"/>
    <property type="molecule type" value="Genomic_DNA"/>
</dbReference>
<reference evidence="7" key="1">
    <citation type="journal article" date="2022" name="Cell">
        <title>Repeat-based holocentromeres influence genome architecture and karyotype evolution.</title>
        <authorList>
            <person name="Hofstatter P.G."/>
            <person name="Thangavel G."/>
            <person name="Lux T."/>
            <person name="Neumann P."/>
            <person name="Vondrak T."/>
            <person name="Novak P."/>
            <person name="Zhang M."/>
            <person name="Costa L."/>
            <person name="Castellani M."/>
            <person name="Scott A."/>
            <person name="Toegelov H."/>
            <person name="Fuchs J."/>
            <person name="Mata-Sucre Y."/>
            <person name="Dias Y."/>
            <person name="Vanzela A.L.L."/>
            <person name="Huettel B."/>
            <person name="Almeida C.C.S."/>
            <person name="Simkova H."/>
            <person name="Souza G."/>
            <person name="Pedrosa-Harand A."/>
            <person name="Macas J."/>
            <person name="Mayer K.F.X."/>
            <person name="Houben A."/>
            <person name="Marques A."/>
        </authorList>
    </citation>
    <scope>NUCLEOTIDE SEQUENCE</scope>
    <source>
        <strain evidence="7">RhyBre1mFocal</strain>
    </source>
</reference>
<keyword evidence="5" id="KW-0812">Transmembrane</keyword>
<dbReference type="InterPro" id="IPR013083">
    <property type="entry name" value="Znf_RING/FYVE/PHD"/>
</dbReference>
<keyword evidence="8" id="KW-1185">Reference proteome</keyword>
<dbReference type="GO" id="GO:0008270">
    <property type="term" value="F:zinc ion binding"/>
    <property type="evidence" value="ECO:0007669"/>
    <property type="project" value="UniProtKB-KW"/>
</dbReference>
<evidence type="ECO:0000256" key="5">
    <source>
        <dbReference type="SAM" id="Phobius"/>
    </source>
</evidence>
<comment type="caution">
    <text evidence="7">The sequence shown here is derived from an EMBL/GenBank/DDBJ whole genome shotgun (WGS) entry which is preliminary data.</text>
</comment>
<dbReference type="InterPro" id="IPR011016">
    <property type="entry name" value="Znf_RING-CH"/>
</dbReference>
<dbReference type="SMART" id="SM00744">
    <property type="entry name" value="RINGv"/>
    <property type="match status" value="1"/>
</dbReference>
<gene>
    <name evidence="7" type="ORF">LUZ63_012466</name>
</gene>
<dbReference type="SUPFAM" id="SSF57850">
    <property type="entry name" value="RING/U-box"/>
    <property type="match status" value="1"/>
</dbReference>